<name>A0A2N0H7P6_9SPHN</name>
<evidence type="ECO:0000259" key="2">
    <source>
        <dbReference type="Pfam" id="PF13579"/>
    </source>
</evidence>
<proteinExistence type="predicted"/>
<evidence type="ECO:0000256" key="1">
    <source>
        <dbReference type="SAM" id="Phobius"/>
    </source>
</evidence>
<gene>
    <name evidence="3" type="ORF">B0I00_2512</name>
</gene>
<sequence length="409" mass="43373">MPGSRILIIGLNYAPEPVGIGPYTQGLAEALVQGGHTVSVICGQPYYPQWRRQAGFASGYRTTCEEGVSVTRCPHYIPADPTGLKRIVHLASFALSSLPAALRMALRRDRPDTVIAVAPALLAVLTAWIAARLAGARLWVHVQDFEAEAAVATGLLREGGLAARLALALERFILRRADRVSTISPQMVARLAAKGVDPARALELRNWADDRFVPDAAGAAALRRQWGLEEHMVALYSGNIARKQGIEVLVDAARLLERRTDIAFVICGEGPNRAALERRAAGLPNVQLRDLQPAERMGATLAMADLHLLPQIAGAADLVLPSKLTNMLASGRTIVATTEPGTGLYTEVEGCGVLTPPENAEALAAAIAALADDPARRAVLGAAAAARASDRWSKAAIIARWAAALDTAD</sequence>
<dbReference type="Gene3D" id="3.40.50.2000">
    <property type="entry name" value="Glycogen Phosphorylase B"/>
    <property type="match status" value="2"/>
</dbReference>
<reference evidence="3 4" key="1">
    <citation type="submission" date="2017-11" db="EMBL/GenBank/DDBJ databases">
        <title>Genomic Encyclopedia of Type Strains, Phase III (KMG-III): the genomes of soil and plant-associated and newly described type strains.</title>
        <authorList>
            <person name="Whitman W."/>
        </authorList>
    </citation>
    <scope>NUCLEOTIDE SEQUENCE [LARGE SCALE GENOMIC DNA]</scope>
    <source>
        <strain evidence="3 4">CGMCC 1.12274</strain>
    </source>
</reference>
<dbReference type="Pfam" id="PF13692">
    <property type="entry name" value="Glyco_trans_1_4"/>
    <property type="match status" value="1"/>
</dbReference>
<dbReference type="Pfam" id="PF13579">
    <property type="entry name" value="Glyco_trans_4_4"/>
    <property type="match status" value="1"/>
</dbReference>
<protein>
    <submittedName>
        <fullName evidence="3">Colanic acid biosynthesis glycosyl transferase WcaI</fullName>
    </submittedName>
</protein>
<dbReference type="EMBL" id="PHUF01000004">
    <property type="protein sequence ID" value="PKB14910.1"/>
    <property type="molecule type" value="Genomic_DNA"/>
</dbReference>
<dbReference type="RefSeq" id="WP_232730225.1">
    <property type="nucleotide sequence ID" value="NZ_PHUF01000004.1"/>
</dbReference>
<dbReference type="PANTHER" id="PTHR45947">
    <property type="entry name" value="SULFOQUINOVOSYL TRANSFERASE SQD2"/>
    <property type="match status" value="1"/>
</dbReference>
<organism evidence="3 4">
    <name type="scientific">Novosphingobium kunmingense</name>
    <dbReference type="NCBI Taxonomy" id="1211806"/>
    <lineage>
        <taxon>Bacteria</taxon>
        <taxon>Pseudomonadati</taxon>
        <taxon>Pseudomonadota</taxon>
        <taxon>Alphaproteobacteria</taxon>
        <taxon>Sphingomonadales</taxon>
        <taxon>Sphingomonadaceae</taxon>
        <taxon>Novosphingobium</taxon>
    </lineage>
</organism>
<dbReference type="NCBIfam" id="NF007640">
    <property type="entry name" value="PRK10307.1"/>
    <property type="match status" value="1"/>
</dbReference>
<dbReference type="GO" id="GO:0016758">
    <property type="term" value="F:hexosyltransferase activity"/>
    <property type="evidence" value="ECO:0007669"/>
    <property type="project" value="TreeGrafter"/>
</dbReference>
<feature type="transmembrane region" description="Helical" evidence="1">
    <location>
        <begin position="113"/>
        <end position="131"/>
    </location>
</feature>
<dbReference type="Proteomes" id="UP000232587">
    <property type="component" value="Unassembled WGS sequence"/>
</dbReference>
<keyword evidence="3" id="KW-0808">Transferase</keyword>
<dbReference type="InterPro" id="IPR050194">
    <property type="entry name" value="Glycosyltransferase_grp1"/>
</dbReference>
<evidence type="ECO:0000313" key="4">
    <source>
        <dbReference type="Proteomes" id="UP000232587"/>
    </source>
</evidence>
<dbReference type="SUPFAM" id="SSF53756">
    <property type="entry name" value="UDP-Glycosyltransferase/glycogen phosphorylase"/>
    <property type="match status" value="1"/>
</dbReference>
<dbReference type="InterPro" id="IPR028098">
    <property type="entry name" value="Glyco_trans_4-like_N"/>
</dbReference>
<keyword evidence="4" id="KW-1185">Reference proteome</keyword>
<dbReference type="AlphaFoldDB" id="A0A2N0H7P6"/>
<feature type="domain" description="Glycosyltransferase subfamily 4-like N-terminal" evidence="2">
    <location>
        <begin position="19"/>
        <end position="207"/>
    </location>
</feature>
<keyword evidence="1" id="KW-0812">Transmembrane</keyword>
<keyword evidence="1" id="KW-1133">Transmembrane helix</keyword>
<accession>A0A2N0H7P6</accession>
<dbReference type="PANTHER" id="PTHR45947:SF3">
    <property type="entry name" value="SULFOQUINOVOSYL TRANSFERASE SQD2"/>
    <property type="match status" value="1"/>
</dbReference>
<evidence type="ECO:0000313" key="3">
    <source>
        <dbReference type="EMBL" id="PKB14910.1"/>
    </source>
</evidence>
<comment type="caution">
    <text evidence="3">The sequence shown here is derived from an EMBL/GenBank/DDBJ whole genome shotgun (WGS) entry which is preliminary data.</text>
</comment>
<dbReference type="CDD" id="cd03794">
    <property type="entry name" value="GT4_WbuB-like"/>
    <property type="match status" value="1"/>
</dbReference>
<keyword evidence="1" id="KW-0472">Membrane</keyword>